<feature type="region of interest" description="Disordered" evidence="1">
    <location>
        <begin position="1"/>
        <end position="26"/>
    </location>
</feature>
<evidence type="ECO:0000313" key="3">
    <source>
        <dbReference type="Proteomes" id="UP000542210"/>
    </source>
</evidence>
<comment type="caution">
    <text evidence="2">The sequence shown here is derived from an EMBL/GenBank/DDBJ whole genome shotgun (WGS) entry which is preliminary data.</text>
</comment>
<protein>
    <submittedName>
        <fullName evidence="2">Uncharacterized protein</fullName>
    </submittedName>
</protein>
<gene>
    <name evidence="2" type="ORF">BJ982_003425</name>
</gene>
<proteinExistence type="predicted"/>
<keyword evidence="3" id="KW-1185">Reference proteome</keyword>
<evidence type="ECO:0000256" key="1">
    <source>
        <dbReference type="SAM" id="MobiDB-lite"/>
    </source>
</evidence>
<dbReference type="AlphaFoldDB" id="A0A7W7D8C3"/>
<organism evidence="2 3">
    <name type="scientific">Sphaerisporangium siamense</name>
    <dbReference type="NCBI Taxonomy" id="795645"/>
    <lineage>
        <taxon>Bacteria</taxon>
        <taxon>Bacillati</taxon>
        <taxon>Actinomycetota</taxon>
        <taxon>Actinomycetes</taxon>
        <taxon>Streptosporangiales</taxon>
        <taxon>Streptosporangiaceae</taxon>
        <taxon>Sphaerisporangium</taxon>
    </lineage>
</organism>
<dbReference type="EMBL" id="JACHND010000001">
    <property type="protein sequence ID" value="MBB4701881.1"/>
    <property type="molecule type" value="Genomic_DNA"/>
</dbReference>
<sequence>MEPERIDQDTETDAGPAGPEIYSREEEEQLAARLQELGYIE</sequence>
<dbReference type="RefSeq" id="WP_260413782.1">
    <property type="nucleotide sequence ID" value="NZ_BOOV01000007.1"/>
</dbReference>
<reference evidence="2 3" key="1">
    <citation type="submission" date="2020-08" db="EMBL/GenBank/DDBJ databases">
        <title>Sequencing the genomes of 1000 actinobacteria strains.</title>
        <authorList>
            <person name="Klenk H.-P."/>
        </authorList>
    </citation>
    <scope>NUCLEOTIDE SEQUENCE [LARGE SCALE GENOMIC DNA]</scope>
    <source>
        <strain evidence="2 3">DSM 45784</strain>
    </source>
</reference>
<evidence type="ECO:0000313" key="2">
    <source>
        <dbReference type="EMBL" id="MBB4701881.1"/>
    </source>
</evidence>
<dbReference type="Proteomes" id="UP000542210">
    <property type="component" value="Unassembled WGS sequence"/>
</dbReference>
<accession>A0A7W7D8C3</accession>
<name>A0A7W7D8C3_9ACTN</name>